<organism evidence="2 3">
    <name type="scientific">Rangifer tarandus platyrhynchus</name>
    <name type="common">Svalbard reindeer</name>
    <dbReference type="NCBI Taxonomy" id="3082113"/>
    <lineage>
        <taxon>Eukaryota</taxon>
        <taxon>Metazoa</taxon>
        <taxon>Chordata</taxon>
        <taxon>Craniata</taxon>
        <taxon>Vertebrata</taxon>
        <taxon>Euteleostomi</taxon>
        <taxon>Mammalia</taxon>
        <taxon>Eutheria</taxon>
        <taxon>Laurasiatheria</taxon>
        <taxon>Artiodactyla</taxon>
        <taxon>Ruminantia</taxon>
        <taxon>Pecora</taxon>
        <taxon>Cervidae</taxon>
        <taxon>Odocoileinae</taxon>
        <taxon>Rangifer</taxon>
    </lineage>
</organism>
<keyword evidence="3" id="KW-1185">Reference proteome</keyword>
<reference evidence="2" key="1">
    <citation type="submission" date="2023-04" db="EMBL/GenBank/DDBJ databases">
        <authorList>
            <consortium name="ELIXIR-Norway"/>
        </authorList>
    </citation>
    <scope>NUCLEOTIDE SEQUENCE [LARGE SCALE GENOMIC DNA]</scope>
</reference>
<dbReference type="Proteomes" id="UP001176941">
    <property type="component" value="Chromosome 5"/>
</dbReference>
<protein>
    <submittedName>
        <fullName evidence="2">Uncharacterized protein</fullName>
    </submittedName>
</protein>
<feature type="compositionally biased region" description="Basic and acidic residues" evidence="1">
    <location>
        <begin position="78"/>
        <end position="91"/>
    </location>
</feature>
<name>A0ABN8ZQP5_RANTA</name>
<dbReference type="EMBL" id="OX459941">
    <property type="protein sequence ID" value="CAI9175843.1"/>
    <property type="molecule type" value="Genomic_DNA"/>
</dbReference>
<evidence type="ECO:0000313" key="3">
    <source>
        <dbReference type="Proteomes" id="UP001176941"/>
    </source>
</evidence>
<gene>
    <name evidence="2" type="ORF">MRATA1EN1_LOCUS24805</name>
</gene>
<accession>A0ABN8ZQP5</accession>
<evidence type="ECO:0000313" key="2">
    <source>
        <dbReference type="EMBL" id="CAI9175843.1"/>
    </source>
</evidence>
<feature type="compositionally biased region" description="Basic residues" evidence="1">
    <location>
        <begin position="62"/>
        <end position="77"/>
    </location>
</feature>
<feature type="compositionally biased region" description="Basic and acidic residues" evidence="1">
    <location>
        <begin position="52"/>
        <end position="61"/>
    </location>
</feature>
<proteinExistence type="predicted"/>
<sequence length="111" mass="11830">MGYRAPRPASTCRSGAGQVSAAASWGKGVLNRSGLDCAYLRVAGLRRGTRRASGDSRELGARRRRTGAPRPRTALHRRPGEDRARPAHERSFPGWVVGSAQDLPAPTRGAG</sequence>
<feature type="region of interest" description="Disordered" evidence="1">
    <location>
        <begin position="46"/>
        <end position="111"/>
    </location>
</feature>
<evidence type="ECO:0000256" key="1">
    <source>
        <dbReference type="SAM" id="MobiDB-lite"/>
    </source>
</evidence>